<evidence type="ECO:0000256" key="8">
    <source>
        <dbReference type="ARBA" id="ARBA00022840"/>
    </source>
</evidence>
<dbReference type="InterPro" id="IPR051272">
    <property type="entry name" value="RIO-type_Ser/Thr_kinase"/>
</dbReference>
<name>A0A7K4C035_9ARCH</name>
<comment type="catalytic activity">
    <reaction evidence="11">
        <text>L-seryl-[protein] + ATP = O-phospho-L-seryl-[protein] + ADP + H(+)</text>
        <dbReference type="Rhea" id="RHEA:17989"/>
        <dbReference type="Rhea" id="RHEA-COMP:9863"/>
        <dbReference type="Rhea" id="RHEA-COMP:11604"/>
        <dbReference type="ChEBI" id="CHEBI:15378"/>
        <dbReference type="ChEBI" id="CHEBI:29999"/>
        <dbReference type="ChEBI" id="CHEBI:30616"/>
        <dbReference type="ChEBI" id="CHEBI:83421"/>
        <dbReference type="ChEBI" id="CHEBI:456216"/>
        <dbReference type="EC" id="2.7.11.1"/>
    </reaction>
</comment>
<dbReference type="InterPro" id="IPR018934">
    <property type="entry name" value="RIO_dom"/>
</dbReference>
<proteinExistence type="inferred from homology"/>
<keyword evidence="9" id="KW-0460">Magnesium</keyword>
<keyword evidence="8" id="KW-0067">ATP-binding</keyword>
<evidence type="ECO:0000256" key="7">
    <source>
        <dbReference type="ARBA" id="ARBA00022777"/>
    </source>
</evidence>
<dbReference type="Proteomes" id="UP000526302">
    <property type="component" value="Unassembled WGS sequence"/>
</dbReference>
<comment type="caution">
    <text evidence="13">The sequence shown here is derived from an EMBL/GenBank/DDBJ whole genome shotgun (WGS) entry which is preliminary data.</text>
</comment>
<dbReference type="InterPro" id="IPR000687">
    <property type="entry name" value="RIO_kinase"/>
</dbReference>
<dbReference type="InterPro" id="IPR000719">
    <property type="entry name" value="Prot_kinase_dom"/>
</dbReference>
<protein>
    <recommendedName>
        <fullName evidence="2">non-specific serine/threonine protein kinase</fullName>
        <ecNumber evidence="2">2.7.11.1</ecNumber>
    </recommendedName>
</protein>
<accession>A0A7K4C035</accession>
<dbReference type="Gene3D" id="1.10.510.10">
    <property type="entry name" value="Transferase(Phosphotransferase) domain 1"/>
    <property type="match status" value="1"/>
</dbReference>
<dbReference type="InterPro" id="IPR011009">
    <property type="entry name" value="Kinase-like_dom_sf"/>
</dbReference>
<feature type="domain" description="Protein kinase" evidence="12">
    <location>
        <begin position="67"/>
        <end position="277"/>
    </location>
</feature>
<evidence type="ECO:0000256" key="3">
    <source>
        <dbReference type="ARBA" id="ARBA00022527"/>
    </source>
</evidence>
<keyword evidence="7 13" id="KW-0418">Kinase</keyword>
<keyword evidence="3" id="KW-0723">Serine/threonine-protein kinase</keyword>
<evidence type="ECO:0000256" key="11">
    <source>
        <dbReference type="ARBA" id="ARBA00048679"/>
    </source>
</evidence>
<evidence type="ECO:0000313" key="13">
    <source>
        <dbReference type="EMBL" id="NMA44795.1"/>
    </source>
</evidence>
<dbReference type="GO" id="GO:0005524">
    <property type="term" value="F:ATP binding"/>
    <property type="evidence" value="ECO:0007669"/>
    <property type="project" value="UniProtKB-KW"/>
</dbReference>
<dbReference type="EC" id="2.7.11.1" evidence="2"/>
<evidence type="ECO:0000313" key="14">
    <source>
        <dbReference type="Proteomes" id="UP000526302"/>
    </source>
</evidence>
<keyword evidence="4" id="KW-0808">Transferase</keyword>
<evidence type="ECO:0000256" key="9">
    <source>
        <dbReference type="ARBA" id="ARBA00022842"/>
    </source>
</evidence>
<reference evidence="13 14" key="1">
    <citation type="journal article" date="2020" name="Biotechnol. Biofuels">
        <title>New insights from the biogas microbiome by comprehensive genome-resolved metagenomics of nearly 1600 species originating from multiple anaerobic digesters.</title>
        <authorList>
            <person name="Campanaro S."/>
            <person name="Treu L."/>
            <person name="Rodriguez-R L.M."/>
            <person name="Kovalovszki A."/>
            <person name="Ziels R.M."/>
            <person name="Maus I."/>
            <person name="Zhu X."/>
            <person name="Kougias P.G."/>
            <person name="Basile A."/>
            <person name="Luo G."/>
            <person name="Schluter A."/>
            <person name="Konstantinidis K.T."/>
            <person name="Angelidaki I."/>
        </authorList>
    </citation>
    <scope>NUCLEOTIDE SEQUENCE [LARGE SCALE GENOMIC DNA]</scope>
    <source>
        <strain evidence="13">AS22ysBPME_79</strain>
    </source>
</reference>
<dbReference type="CDD" id="cd05145">
    <property type="entry name" value="RIO1_like"/>
    <property type="match status" value="1"/>
</dbReference>
<dbReference type="PANTHER" id="PTHR45723">
    <property type="entry name" value="SERINE/THREONINE-PROTEIN KINASE RIO1"/>
    <property type="match status" value="1"/>
</dbReference>
<evidence type="ECO:0000256" key="10">
    <source>
        <dbReference type="ARBA" id="ARBA00047899"/>
    </source>
</evidence>
<dbReference type="AlphaFoldDB" id="A0A7K4C035"/>
<evidence type="ECO:0000256" key="2">
    <source>
        <dbReference type="ARBA" id="ARBA00012513"/>
    </source>
</evidence>
<dbReference type="Pfam" id="PF01163">
    <property type="entry name" value="RIO1"/>
    <property type="match status" value="1"/>
</dbReference>
<evidence type="ECO:0000256" key="5">
    <source>
        <dbReference type="ARBA" id="ARBA00022723"/>
    </source>
</evidence>
<dbReference type="EMBL" id="JAAZKV010000023">
    <property type="protein sequence ID" value="NMA44795.1"/>
    <property type="molecule type" value="Genomic_DNA"/>
</dbReference>
<sequence length="277" mass="32895">MKKFYTNQSQINKQLNEQLNEQQLEEGKPIKEEKLIKDEHTREIFEQVFDKATLNTVYEIARKKYFEEIEFVISTGKEGNVFRCKSGNGHYAMKIYKIETSNFKHMMEYIEGDRRFKSVRKDKQEIVKAWTKKEYKNLEELTKIKVKAPLPITFSRNCLLMEFIGENGNAAPRAKEKPFTDMNKAYETICEYLAKMINAKLIHSDLSEYNILNNNEELVIIDVGQMVTTEHPKAKEFYVRDIRNLSKWFSKNGVKTNYEKMYEHVKEKTKKPKKEKK</sequence>
<dbReference type="PROSITE" id="PS50011">
    <property type="entry name" value="PROTEIN_KINASE_DOM"/>
    <property type="match status" value="1"/>
</dbReference>
<keyword evidence="6" id="KW-0547">Nucleotide-binding</keyword>
<evidence type="ECO:0000259" key="12">
    <source>
        <dbReference type="PROSITE" id="PS50011"/>
    </source>
</evidence>
<evidence type="ECO:0000256" key="4">
    <source>
        <dbReference type="ARBA" id="ARBA00022679"/>
    </source>
</evidence>
<dbReference type="GO" id="GO:0046872">
    <property type="term" value="F:metal ion binding"/>
    <property type="evidence" value="ECO:0007669"/>
    <property type="project" value="UniProtKB-KW"/>
</dbReference>
<evidence type="ECO:0000256" key="1">
    <source>
        <dbReference type="ARBA" id="ARBA00009196"/>
    </source>
</evidence>
<dbReference type="Gene3D" id="3.30.200.20">
    <property type="entry name" value="Phosphorylase Kinase, domain 1"/>
    <property type="match status" value="1"/>
</dbReference>
<gene>
    <name evidence="13" type="ORF">GX950_03230</name>
</gene>
<dbReference type="GO" id="GO:0004674">
    <property type="term" value="F:protein serine/threonine kinase activity"/>
    <property type="evidence" value="ECO:0007669"/>
    <property type="project" value="UniProtKB-KW"/>
</dbReference>
<dbReference type="SUPFAM" id="SSF56112">
    <property type="entry name" value="Protein kinase-like (PK-like)"/>
    <property type="match status" value="1"/>
</dbReference>
<organism evidence="13 14">
    <name type="scientific">Candidatus Iainarchaeum sp</name>
    <dbReference type="NCBI Taxonomy" id="3101447"/>
    <lineage>
        <taxon>Archaea</taxon>
        <taxon>Candidatus Iainarchaeota</taxon>
        <taxon>Candidatus Iainarchaeia</taxon>
        <taxon>Candidatus Iainarchaeales</taxon>
        <taxon>Candidatus Iainarchaeaceae</taxon>
        <taxon>Candidatus Iainarchaeum</taxon>
    </lineage>
</organism>
<comment type="catalytic activity">
    <reaction evidence="10">
        <text>L-threonyl-[protein] + ATP = O-phospho-L-threonyl-[protein] + ADP + H(+)</text>
        <dbReference type="Rhea" id="RHEA:46608"/>
        <dbReference type="Rhea" id="RHEA-COMP:11060"/>
        <dbReference type="Rhea" id="RHEA-COMP:11605"/>
        <dbReference type="ChEBI" id="CHEBI:15378"/>
        <dbReference type="ChEBI" id="CHEBI:30013"/>
        <dbReference type="ChEBI" id="CHEBI:30616"/>
        <dbReference type="ChEBI" id="CHEBI:61977"/>
        <dbReference type="ChEBI" id="CHEBI:456216"/>
        <dbReference type="EC" id="2.7.11.1"/>
    </reaction>
</comment>
<evidence type="ECO:0000256" key="6">
    <source>
        <dbReference type="ARBA" id="ARBA00022741"/>
    </source>
</evidence>
<keyword evidence="5" id="KW-0479">Metal-binding</keyword>
<comment type="similarity">
    <text evidence="1">Belongs to the protein kinase superfamily. RIO-type Ser/Thr kinase family.</text>
</comment>
<dbReference type="SMART" id="SM00090">
    <property type="entry name" value="RIO"/>
    <property type="match status" value="1"/>
</dbReference>